<name>A0ACC0XF06_9ROSI</name>
<comment type="caution">
    <text evidence="1">The sequence shown here is derived from an EMBL/GenBank/DDBJ whole genome shotgun (WGS) entry which is preliminary data.</text>
</comment>
<evidence type="ECO:0000313" key="2">
    <source>
        <dbReference type="Proteomes" id="UP001163603"/>
    </source>
</evidence>
<evidence type="ECO:0000313" key="1">
    <source>
        <dbReference type="EMBL" id="KAJ0016940.1"/>
    </source>
</evidence>
<keyword evidence="2" id="KW-1185">Reference proteome</keyword>
<protein>
    <submittedName>
        <fullName evidence="1">Uncharacterized protein</fullName>
    </submittedName>
</protein>
<reference evidence="2" key="1">
    <citation type="journal article" date="2023" name="G3 (Bethesda)">
        <title>Genome assembly and association tests identify interacting loci associated with vigor, precocity, and sex in interspecific pistachio rootstocks.</title>
        <authorList>
            <person name="Palmer W."/>
            <person name="Jacygrad E."/>
            <person name="Sagayaradj S."/>
            <person name="Cavanaugh K."/>
            <person name="Han R."/>
            <person name="Bertier L."/>
            <person name="Beede B."/>
            <person name="Kafkas S."/>
            <person name="Golino D."/>
            <person name="Preece J."/>
            <person name="Michelmore R."/>
        </authorList>
    </citation>
    <scope>NUCLEOTIDE SEQUENCE [LARGE SCALE GENOMIC DNA]</scope>
</reference>
<sequence>MSKTFRSKKGGEWNFLDSFNSVNKKHQDENQKISGEKKQPNEEEKKGNQAEGDKLEGTEKEKKPEKEPKGDKEKEEEEEEKNKGKTLEEDKVDKIYPRDLNIIGGNNPRQWKPLDKR</sequence>
<dbReference type="EMBL" id="CM047747">
    <property type="protein sequence ID" value="KAJ0016940.1"/>
    <property type="molecule type" value="Genomic_DNA"/>
</dbReference>
<dbReference type="Proteomes" id="UP001163603">
    <property type="component" value="Chromosome 12"/>
</dbReference>
<proteinExistence type="predicted"/>
<accession>A0ACC0XF06</accession>
<organism evidence="1 2">
    <name type="scientific">Pistacia integerrima</name>
    <dbReference type="NCBI Taxonomy" id="434235"/>
    <lineage>
        <taxon>Eukaryota</taxon>
        <taxon>Viridiplantae</taxon>
        <taxon>Streptophyta</taxon>
        <taxon>Embryophyta</taxon>
        <taxon>Tracheophyta</taxon>
        <taxon>Spermatophyta</taxon>
        <taxon>Magnoliopsida</taxon>
        <taxon>eudicotyledons</taxon>
        <taxon>Gunneridae</taxon>
        <taxon>Pentapetalae</taxon>
        <taxon>rosids</taxon>
        <taxon>malvids</taxon>
        <taxon>Sapindales</taxon>
        <taxon>Anacardiaceae</taxon>
        <taxon>Pistacia</taxon>
    </lineage>
</organism>
<gene>
    <name evidence="1" type="ORF">Pint_09581</name>
</gene>